<dbReference type="GeneID" id="104954144"/>
<dbReference type="Proteomes" id="UP000504611">
    <property type="component" value="Unplaced"/>
</dbReference>
<protein>
    <submittedName>
        <fullName evidence="2">Chloride channel protein ClC-Kb</fullName>
    </submittedName>
</protein>
<sequence length="77" mass="8704">MFLRHCESEALEKHLDEVCCIHPTSVLLSPHNTVQEAHSILSLVGAQTLFVADRGRLLGLITWPEMKRILEDLAKEI</sequence>
<evidence type="ECO:0000313" key="1">
    <source>
        <dbReference type="Proteomes" id="UP000504611"/>
    </source>
</evidence>
<dbReference type="OrthoDB" id="4564at2759"/>
<dbReference type="SUPFAM" id="SSF54631">
    <property type="entry name" value="CBS-domain pair"/>
    <property type="match status" value="1"/>
</dbReference>
<organism evidence="1 2">
    <name type="scientific">Notothenia coriiceps</name>
    <name type="common">black rockcod</name>
    <dbReference type="NCBI Taxonomy" id="8208"/>
    <lineage>
        <taxon>Eukaryota</taxon>
        <taxon>Metazoa</taxon>
        <taxon>Chordata</taxon>
        <taxon>Craniata</taxon>
        <taxon>Vertebrata</taxon>
        <taxon>Euteleostomi</taxon>
        <taxon>Actinopterygii</taxon>
        <taxon>Neopterygii</taxon>
        <taxon>Teleostei</taxon>
        <taxon>Neoteleostei</taxon>
        <taxon>Acanthomorphata</taxon>
        <taxon>Eupercaria</taxon>
        <taxon>Perciformes</taxon>
        <taxon>Notothenioidei</taxon>
        <taxon>Nototheniidae</taxon>
        <taxon>Notothenia</taxon>
    </lineage>
</organism>
<proteinExistence type="predicted"/>
<dbReference type="AlphaFoldDB" id="A0A6I9NWY5"/>
<accession>A0A6I9NWY5</accession>
<dbReference type="InterPro" id="IPR046342">
    <property type="entry name" value="CBS_dom_sf"/>
</dbReference>
<gene>
    <name evidence="2" type="primary">LOC104954144</name>
</gene>
<keyword evidence="1" id="KW-1185">Reference proteome</keyword>
<dbReference type="RefSeq" id="XP_010779520.1">
    <property type="nucleotide sequence ID" value="XM_010781218.1"/>
</dbReference>
<name>A0A6I9NWY5_9TELE</name>
<evidence type="ECO:0000313" key="2">
    <source>
        <dbReference type="RefSeq" id="XP_010779520.1"/>
    </source>
</evidence>
<dbReference type="Gene3D" id="3.10.580.10">
    <property type="entry name" value="CBS-domain"/>
    <property type="match status" value="1"/>
</dbReference>
<reference evidence="2" key="1">
    <citation type="submission" date="2025-08" db="UniProtKB">
        <authorList>
            <consortium name="RefSeq"/>
        </authorList>
    </citation>
    <scope>IDENTIFICATION</scope>
    <source>
        <tissue evidence="2">Muscle</tissue>
    </source>
</reference>
<dbReference type="KEGG" id="ncc:104954144"/>